<feature type="domain" description="Fido" evidence="2">
    <location>
        <begin position="149"/>
        <end position="328"/>
    </location>
</feature>
<proteinExistence type="predicted"/>
<dbReference type="PANTHER" id="PTHR13504:SF38">
    <property type="entry name" value="FIDO DOMAIN-CONTAINING PROTEIN"/>
    <property type="match status" value="1"/>
</dbReference>
<comment type="caution">
    <text evidence="3">The sequence shown here is derived from an EMBL/GenBank/DDBJ whole genome shotgun (WGS) entry which is preliminary data.</text>
</comment>
<dbReference type="RefSeq" id="WP_377313991.1">
    <property type="nucleotide sequence ID" value="NZ_JBHUIY010000002.1"/>
</dbReference>
<accession>A0ABW5C5D7</accession>
<sequence length="435" mass="48465">MPTETAAGSAYARVHKSKKSVISATSSISQIGNLMEENEPVSRIEPCRLEQIPEALGDVIADLKAEATQLGNRLAPSTARALASLVRAMNTYYSNRIEGHKTSLREIERAMENDFDEDRRDLQMEARAHMRVQAEIESKFARSDLEPPTSVAFIRWLHGEFYRDLPEDLRIIRAKDGRNLLMAPGTFRCPEQDLPGQKTGVGRHDPPSSHRVEAFMSYFEERYRLDTMGSSQRIIAMAAAHHRLNFIHPFYDGNGRVSRLMSHAIGLAAGIGAHGLWSVSRGLARGLASPDEYRAKMEQADLTRRNALDGRGNLSQETLIDFVHWFLSVCLDQVRFMGDLFDLDHLRDRLRLFTVSQGLRPESVGILDEVVIRGEMPRGDASRASGLPERTARDVLAALVANGVLASETPKGPVSLRFPAHVAEIVFPRLYAEAA</sequence>
<evidence type="ECO:0000313" key="4">
    <source>
        <dbReference type="Proteomes" id="UP001597296"/>
    </source>
</evidence>
<dbReference type="Gene3D" id="1.10.3290.10">
    <property type="entry name" value="Fido-like domain"/>
    <property type="match status" value="1"/>
</dbReference>
<evidence type="ECO:0000313" key="3">
    <source>
        <dbReference type="EMBL" id="MFD2232569.1"/>
    </source>
</evidence>
<organism evidence="3 4">
    <name type="scientific">Phaeospirillum tilakii</name>
    <dbReference type="NCBI Taxonomy" id="741673"/>
    <lineage>
        <taxon>Bacteria</taxon>
        <taxon>Pseudomonadati</taxon>
        <taxon>Pseudomonadota</taxon>
        <taxon>Alphaproteobacteria</taxon>
        <taxon>Rhodospirillales</taxon>
        <taxon>Rhodospirillaceae</taxon>
        <taxon>Phaeospirillum</taxon>
    </lineage>
</organism>
<dbReference type="EMBL" id="JBHUIY010000002">
    <property type="protein sequence ID" value="MFD2232569.1"/>
    <property type="molecule type" value="Genomic_DNA"/>
</dbReference>
<dbReference type="Proteomes" id="UP001597296">
    <property type="component" value="Unassembled WGS sequence"/>
</dbReference>
<evidence type="ECO:0000256" key="1">
    <source>
        <dbReference type="SAM" id="MobiDB-lite"/>
    </source>
</evidence>
<evidence type="ECO:0000259" key="2">
    <source>
        <dbReference type="PROSITE" id="PS51459"/>
    </source>
</evidence>
<feature type="region of interest" description="Disordered" evidence="1">
    <location>
        <begin position="189"/>
        <end position="208"/>
    </location>
</feature>
<dbReference type="InterPro" id="IPR003812">
    <property type="entry name" value="Fido"/>
</dbReference>
<keyword evidence="4" id="KW-1185">Reference proteome</keyword>
<reference evidence="4" key="1">
    <citation type="journal article" date="2019" name="Int. J. Syst. Evol. Microbiol.">
        <title>The Global Catalogue of Microorganisms (GCM) 10K type strain sequencing project: providing services to taxonomists for standard genome sequencing and annotation.</title>
        <authorList>
            <consortium name="The Broad Institute Genomics Platform"/>
            <consortium name="The Broad Institute Genome Sequencing Center for Infectious Disease"/>
            <person name="Wu L."/>
            <person name="Ma J."/>
        </authorList>
    </citation>
    <scope>NUCLEOTIDE SEQUENCE [LARGE SCALE GENOMIC DNA]</scope>
    <source>
        <strain evidence="4">KCTC 15012</strain>
    </source>
</reference>
<gene>
    <name evidence="3" type="ORF">ACFSNB_02000</name>
</gene>
<dbReference type="InterPro" id="IPR040198">
    <property type="entry name" value="Fido_containing"/>
</dbReference>
<dbReference type="InterPro" id="IPR036597">
    <property type="entry name" value="Fido-like_dom_sf"/>
</dbReference>
<name>A0ABW5C5D7_9PROT</name>
<dbReference type="PROSITE" id="PS51459">
    <property type="entry name" value="FIDO"/>
    <property type="match status" value="1"/>
</dbReference>
<dbReference type="PANTHER" id="PTHR13504">
    <property type="entry name" value="FIDO DOMAIN-CONTAINING PROTEIN DDB_G0283145"/>
    <property type="match status" value="1"/>
</dbReference>
<dbReference type="Pfam" id="PF02661">
    <property type="entry name" value="Fic"/>
    <property type="match status" value="1"/>
</dbReference>
<dbReference type="SUPFAM" id="SSF140931">
    <property type="entry name" value="Fic-like"/>
    <property type="match status" value="1"/>
</dbReference>
<protein>
    <submittedName>
        <fullName evidence="3">Fic family protein</fullName>
    </submittedName>
</protein>